<dbReference type="GO" id="GO:0030154">
    <property type="term" value="P:cell differentiation"/>
    <property type="evidence" value="ECO:0007669"/>
    <property type="project" value="TreeGrafter"/>
</dbReference>
<dbReference type="PANTHER" id="PTHR45658">
    <property type="entry name" value="GATA TRANSCRIPTION FACTOR"/>
    <property type="match status" value="1"/>
</dbReference>
<dbReference type="Proteomes" id="UP000230069">
    <property type="component" value="Unassembled WGS sequence"/>
</dbReference>
<dbReference type="GO" id="GO:0006355">
    <property type="term" value="P:regulation of DNA-templated transcription"/>
    <property type="evidence" value="ECO:0007669"/>
    <property type="project" value="InterPro"/>
</dbReference>
<dbReference type="SMART" id="SM00401">
    <property type="entry name" value="ZnF_GATA"/>
    <property type="match status" value="1"/>
</dbReference>
<evidence type="ECO:0000259" key="7">
    <source>
        <dbReference type="PROSITE" id="PS50114"/>
    </source>
</evidence>
<keyword evidence="4" id="KW-0862">Zinc</keyword>
<evidence type="ECO:0000256" key="4">
    <source>
        <dbReference type="ARBA" id="ARBA00022833"/>
    </source>
</evidence>
<evidence type="ECO:0000256" key="1">
    <source>
        <dbReference type="ARBA" id="ARBA00005694"/>
    </source>
</evidence>
<dbReference type="SUPFAM" id="SSF57716">
    <property type="entry name" value="Glucocorticoid receptor-like (DNA-binding domain)"/>
    <property type="match status" value="1"/>
</dbReference>
<dbReference type="InParanoid" id="A0A2G5CB66"/>
<evidence type="ECO:0000256" key="3">
    <source>
        <dbReference type="ARBA" id="ARBA00022771"/>
    </source>
</evidence>
<dbReference type="PANTHER" id="PTHR45658:SF18">
    <property type="entry name" value="PROTEIN GAT2"/>
    <property type="match status" value="1"/>
</dbReference>
<keyword evidence="9" id="KW-1185">Reference proteome</keyword>
<comment type="similarity">
    <text evidence="1">Belongs to the type IV zinc-finger family. Class A subfamily.</text>
</comment>
<dbReference type="Pfam" id="PF00320">
    <property type="entry name" value="GATA"/>
    <property type="match status" value="1"/>
</dbReference>
<dbReference type="FunFam" id="3.30.50.10:FF:000018">
    <property type="entry name" value="GATA transcription factor"/>
    <property type="match status" value="1"/>
</dbReference>
<dbReference type="Gene3D" id="3.30.50.10">
    <property type="entry name" value="Erythroid Transcription Factor GATA-1, subunit A"/>
    <property type="match status" value="1"/>
</dbReference>
<dbReference type="CDD" id="cd00202">
    <property type="entry name" value="ZnF_GATA"/>
    <property type="match status" value="1"/>
</dbReference>
<evidence type="ECO:0000256" key="6">
    <source>
        <dbReference type="PROSITE-ProRule" id="PRU00094"/>
    </source>
</evidence>
<keyword evidence="3 6" id="KW-0863">Zinc-finger</keyword>
<protein>
    <recommendedName>
        <fullName evidence="7">GATA-type domain-containing protein</fullName>
    </recommendedName>
</protein>
<dbReference type="InterPro" id="IPR000679">
    <property type="entry name" value="Znf_GATA"/>
</dbReference>
<sequence>MGISNTVNIFEPLPIDFTLEDLQDLQDETTKPLSAVSDISLYDFSPLCIPNDSLDDIGWLLPVPSFTDYSSTTLKIDSKQPLSFVDFPTTPEQDIEFNAKKRSLPKDFHHQDEEHVSLKKKKKLRSKRSSCGRVWTTVNANVLLPIRRRCAHCGTEETPQWRMGPMGPKTLCNACGVRYKSGRLVPEYRPASSPTFNSQVHSNSHKKIVRMRMTRDM</sequence>
<evidence type="ECO:0000313" key="9">
    <source>
        <dbReference type="Proteomes" id="UP000230069"/>
    </source>
</evidence>
<dbReference type="InterPro" id="IPR051140">
    <property type="entry name" value="GATA_TF"/>
</dbReference>
<dbReference type="GO" id="GO:0005634">
    <property type="term" value="C:nucleus"/>
    <property type="evidence" value="ECO:0007669"/>
    <property type="project" value="TreeGrafter"/>
</dbReference>
<dbReference type="EMBL" id="KZ305086">
    <property type="protein sequence ID" value="PIA28510.1"/>
    <property type="molecule type" value="Genomic_DNA"/>
</dbReference>
<organism evidence="8 9">
    <name type="scientific">Aquilegia coerulea</name>
    <name type="common">Rocky mountain columbine</name>
    <dbReference type="NCBI Taxonomy" id="218851"/>
    <lineage>
        <taxon>Eukaryota</taxon>
        <taxon>Viridiplantae</taxon>
        <taxon>Streptophyta</taxon>
        <taxon>Embryophyta</taxon>
        <taxon>Tracheophyta</taxon>
        <taxon>Spermatophyta</taxon>
        <taxon>Magnoliopsida</taxon>
        <taxon>Ranunculales</taxon>
        <taxon>Ranunculaceae</taxon>
        <taxon>Thalictroideae</taxon>
        <taxon>Aquilegia</taxon>
    </lineage>
</organism>
<accession>A0A2G5CB66</accession>
<dbReference type="STRING" id="218851.A0A2G5CB66"/>
<feature type="domain" description="GATA-type" evidence="7">
    <location>
        <begin position="148"/>
        <end position="180"/>
    </location>
</feature>
<keyword evidence="2" id="KW-0479">Metal-binding</keyword>
<dbReference type="GO" id="GO:0008270">
    <property type="term" value="F:zinc ion binding"/>
    <property type="evidence" value="ECO:0007669"/>
    <property type="project" value="UniProtKB-KW"/>
</dbReference>
<dbReference type="PROSITE" id="PS00344">
    <property type="entry name" value="GATA_ZN_FINGER_1"/>
    <property type="match status" value="1"/>
</dbReference>
<dbReference type="AlphaFoldDB" id="A0A2G5CB66"/>
<evidence type="ECO:0000256" key="5">
    <source>
        <dbReference type="ARBA" id="ARBA00023159"/>
    </source>
</evidence>
<evidence type="ECO:0000313" key="8">
    <source>
        <dbReference type="EMBL" id="PIA28510.1"/>
    </source>
</evidence>
<keyword evidence="5" id="KW-0010">Activator</keyword>
<proteinExistence type="inferred from homology"/>
<dbReference type="GO" id="GO:0043565">
    <property type="term" value="F:sequence-specific DNA binding"/>
    <property type="evidence" value="ECO:0007669"/>
    <property type="project" value="InterPro"/>
</dbReference>
<dbReference type="OrthoDB" id="2162994at2759"/>
<gene>
    <name evidence="8" type="ORF">AQUCO_06900048v1</name>
</gene>
<name>A0A2G5CB66_AQUCA</name>
<reference evidence="8 9" key="1">
    <citation type="submission" date="2017-09" db="EMBL/GenBank/DDBJ databases">
        <title>WGS assembly of Aquilegia coerulea Goldsmith.</title>
        <authorList>
            <person name="Hodges S."/>
            <person name="Kramer E."/>
            <person name="Nordborg M."/>
            <person name="Tomkins J."/>
            <person name="Borevitz J."/>
            <person name="Derieg N."/>
            <person name="Yan J."/>
            <person name="Mihaltcheva S."/>
            <person name="Hayes R.D."/>
            <person name="Rokhsar D."/>
        </authorList>
    </citation>
    <scope>NUCLEOTIDE SEQUENCE [LARGE SCALE GENOMIC DNA]</scope>
    <source>
        <strain evidence="9">cv. Goldsmith</strain>
    </source>
</reference>
<evidence type="ECO:0000256" key="2">
    <source>
        <dbReference type="ARBA" id="ARBA00022723"/>
    </source>
</evidence>
<dbReference type="PROSITE" id="PS50114">
    <property type="entry name" value="GATA_ZN_FINGER_2"/>
    <property type="match status" value="1"/>
</dbReference>
<dbReference type="InterPro" id="IPR013088">
    <property type="entry name" value="Znf_NHR/GATA"/>
</dbReference>